<dbReference type="WBParaSite" id="ES5_v2.g757.t1">
    <property type="protein sequence ID" value="ES5_v2.g757.t1"/>
    <property type="gene ID" value="ES5_v2.g757"/>
</dbReference>
<proteinExistence type="predicted"/>
<organism evidence="1 2">
    <name type="scientific">Panagrolaimus sp. ES5</name>
    <dbReference type="NCBI Taxonomy" id="591445"/>
    <lineage>
        <taxon>Eukaryota</taxon>
        <taxon>Metazoa</taxon>
        <taxon>Ecdysozoa</taxon>
        <taxon>Nematoda</taxon>
        <taxon>Chromadorea</taxon>
        <taxon>Rhabditida</taxon>
        <taxon>Tylenchina</taxon>
        <taxon>Panagrolaimomorpha</taxon>
        <taxon>Panagrolaimoidea</taxon>
        <taxon>Panagrolaimidae</taxon>
        <taxon>Panagrolaimus</taxon>
    </lineage>
</organism>
<accession>A0AC34GSI0</accession>
<sequence>MEEEDEGEEEPFDLSSTGIGTDNYDSKKFVELFLAQKQDPEKLIKMFRALFLQEYDFQEETINLFKPVILSALKDSYVPGQKEAIRAVFLLAENKKLQHIEKDVVKALIQKFMLSKDIAISTKTLKTIAKIIEADHKFRDLALSYQIDYKLFTYMNLKSTIRPEILIKISAVIKALCLFGDKTLPEESLTKIKWIIEYFLKESKDPEILKNVTWAYWFLTRPPMYQQYFLLEEIVKNQIEFLEFEDFELKLITLGVIESIIERGKPDQTQMFLSNGFLSKFPKLLQDLENDLLIQEALVIVGKLIKSSSAYVSGIHDVPEIAPNVVKNIFHDKFEIQDAATLATCYIISSSNEAQILSLLESSNVVQGLCHFVNLTENQDKYVLAVLEELSKILKRAKKRVKEVYEILDECDGINVLQRLQYRSNKSIMEQSEEILKILEDAKENPMKSEL</sequence>
<evidence type="ECO:0000313" key="2">
    <source>
        <dbReference type="WBParaSite" id="ES5_v2.g757.t1"/>
    </source>
</evidence>
<name>A0AC34GSI0_9BILA</name>
<dbReference type="Proteomes" id="UP000887579">
    <property type="component" value="Unplaced"/>
</dbReference>
<evidence type="ECO:0000313" key="1">
    <source>
        <dbReference type="Proteomes" id="UP000887579"/>
    </source>
</evidence>
<protein>
    <submittedName>
        <fullName evidence="2">Uncharacterized protein</fullName>
    </submittedName>
</protein>
<reference evidence="2" key="1">
    <citation type="submission" date="2022-11" db="UniProtKB">
        <authorList>
            <consortium name="WormBaseParasite"/>
        </authorList>
    </citation>
    <scope>IDENTIFICATION</scope>
</reference>